<keyword evidence="15" id="KW-1185">Reference proteome</keyword>
<keyword evidence="3 10" id="KW-0728">SH3 domain</keyword>
<feature type="domain" description="UBA" evidence="13">
    <location>
        <begin position="17"/>
        <end position="59"/>
    </location>
</feature>
<dbReference type="InterPro" id="IPR015940">
    <property type="entry name" value="UBA"/>
</dbReference>
<evidence type="ECO:0000259" key="12">
    <source>
        <dbReference type="PROSITE" id="PS50002"/>
    </source>
</evidence>
<dbReference type="Pfam" id="PF14604">
    <property type="entry name" value="SH3_9"/>
    <property type="match status" value="1"/>
</dbReference>
<feature type="compositionally biased region" description="Low complexity" evidence="11">
    <location>
        <begin position="339"/>
        <end position="355"/>
    </location>
</feature>
<evidence type="ECO:0000256" key="9">
    <source>
        <dbReference type="ARBA" id="ARBA00074288"/>
    </source>
</evidence>
<proteinExistence type="predicted"/>
<dbReference type="GO" id="GO:0102531">
    <property type="term" value="F:ecdysteroid-phosphate phosphatase activity"/>
    <property type="evidence" value="ECO:0007669"/>
    <property type="project" value="UniProtKB-ARBA"/>
</dbReference>
<dbReference type="SUPFAM" id="SSF50044">
    <property type="entry name" value="SH3-domain"/>
    <property type="match status" value="1"/>
</dbReference>
<dbReference type="InterPro" id="IPR051710">
    <property type="entry name" value="Phosphatase_SH3-domain"/>
</dbReference>
<organism evidence="14 15">
    <name type="scientific">Varroa destructor</name>
    <name type="common">Honeybee mite</name>
    <dbReference type="NCBI Taxonomy" id="109461"/>
    <lineage>
        <taxon>Eukaryota</taxon>
        <taxon>Metazoa</taxon>
        <taxon>Ecdysozoa</taxon>
        <taxon>Arthropoda</taxon>
        <taxon>Chelicerata</taxon>
        <taxon>Arachnida</taxon>
        <taxon>Acari</taxon>
        <taxon>Parasitiformes</taxon>
        <taxon>Mesostigmata</taxon>
        <taxon>Gamasina</taxon>
        <taxon>Dermanyssoidea</taxon>
        <taxon>Varroidae</taxon>
        <taxon>Varroa</taxon>
    </lineage>
</organism>
<evidence type="ECO:0000256" key="4">
    <source>
        <dbReference type="ARBA" id="ARBA00022490"/>
    </source>
</evidence>
<dbReference type="CDD" id="cd14301">
    <property type="entry name" value="UBA_UBS3B"/>
    <property type="match status" value="1"/>
</dbReference>
<evidence type="ECO:0000256" key="8">
    <source>
        <dbReference type="ARBA" id="ARBA00052011"/>
    </source>
</evidence>
<accession>A0A7M7JLQ1</accession>
<dbReference type="FunCoup" id="A0A7M7JLQ1">
    <property type="interactions" value="1073"/>
</dbReference>
<dbReference type="Gene3D" id="3.90.1140.10">
    <property type="entry name" value="Cyclic phosphodiesterase"/>
    <property type="match status" value="1"/>
</dbReference>
<dbReference type="InParanoid" id="A0A7M7JLQ1"/>
<dbReference type="PANTHER" id="PTHR16469:SF27">
    <property type="entry name" value="UBIQUITIN-ASSOCIATED AND SH3 DOMAIN-CONTAINING BA-RELATED"/>
    <property type="match status" value="1"/>
</dbReference>
<dbReference type="CTD" id="42840"/>
<feature type="region of interest" description="Disordered" evidence="11">
    <location>
        <begin position="339"/>
        <end position="390"/>
    </location>
</feature>
<dbReference type="PANTHER" id="PTHR16469">
    <property type="entry name" value="UBIQUITIN-ASSOCIATED AND SH3 DOMAIN-CONTAINING BA-RELATED"/>
    <property type="match status" value="1"/>
</dbReference>
<evidence type="ECO:0000256" key="10">
    <source>
        <dbReference type="PROSITE-ProRule" id="PRU00192"/>
    </source>
</evidence>
<evidence type="ECO:0000259" key="13">
    <source>
        <dbReference type="PROSITE" id="PS50030"/>
    </source>
</evidence>
<dbReference type="OMA" id="NMPKEIP"/>
<reference evidence="14" key="1">
    <citation type="submission" date="2021-01" db="UniProtKB">
        <authorList>
            <consortium name="EnsemblMetazoa"/>
        </authorList>
    </citation>
    <scope>IDENTIFICATION</scope>
</reference>
<dbReference type="GO" id="GO:0005737">
    <property type="term" value="C:cytoplasm"/>
    <property type="evidence" value="ECO:0007669"/>
    <property type="project" value="UniProtKB-SubCell"/>
</dbReference>
<dbReference type="Pfam" id="PF00300">
    <property type="entry name" value="His_Phos_1"/>
    <property type="match status" value="1"/>
</dbReference>
<dbReference type="FunFam" id="1.10.8.10:FF:000053">
    <property type="entry name" value="Ubiquitin-associated and SH3 domain-containing, A"/>
    <property type="match status" value="1"/>
</dbReference>
<evidence type="ECO:0000256" key="1">
    <source>
        <dbReference type="ARBA" id="ARBA00004123"/>
    </source>
</evidence>
<evidence type="ECO:0000313" key="15">
    <source>
        <dbReference type="Proteomes" id="UP000594260"/>
    </source>
</evidence>
<dbReference type="Gene3D" id="2.30.30.40">
    <property type="entry name" value="SH3 Domains"/>
    <property type="match status" value="1"/>
</dbReference>
<dbReference type="PROSITE" id="PS50030">
    <property type="entry name" value="UBA"/>
    <property type="match status" value="1"/>
</dbReference>
<dbReference type="Pfam" id="PF22562">
    <property type="entry name" value="UBA_7"/>
    <property type="match status" value="1"/>
</dbReference>
<dbReference type="SUPFAM" id="SSF46934">
    <property type="entry name" value="UBA-like"/>
    <property type="match status" value="1"/>
</dbReference>
<dbReference type="SMART" id="SM00326">
    <property type="entry name" value="SH3"/>
    <property type="match status" value="1"/>
</dbReference>
<dbReference type="KEGG" id="vde:111247451"/>
<evidence type="ECO:0000313" key="14">
    <source>
        <dbReference type="EnsemblMetazoa" id="XP_022654098"/>
    </source>
</evidence>
<dbReference type="PROSITE" id="PS50002">
    <property type="entry name" value="SH3"/>
    <property type="match status" value="1"/>
</dbReference>
<dbReference type="CDD" id="cd07067">
    <property type="entry name" value="HP_PGM_like"/>
    <property type="match status" value="1"/>
</dbReference>
<dbReference type="GeneID" id="111247451"/>
<dbReference type="FunFam" id="2.30.30.40:FF:000052">
    <property type="entry name" value="Ubiquitin-associated and SH3 domain-containing protein B"/>
    <property type="match status" value="1"/>
</dbReference>
<protein>
    <recommendedName>
        <fullName evidence="9">Ecdysteroid-phosphate phosphatase</fullName>
    </recommendedName>
</protein>
<dbReference type="CDD" id="cd11791">
    <property type="entry name" value="SH3_UBASH3"/>
    <property type="match status" value="1"/>
</dbReference>
<feature type="compositionally biased region" description="Low complexity" evidence="11">
    <location>
        <begin position="372"/>
        <end position="382"/>
    </location>
</feature>
<comment type="catalytic activity">
    <reaction evidence="8">
        <text>ecdysone 22-phosphate + H2O = ecdysone + phosphate</text>
        <dbReference type="Rhea" id="RHEA:63576"/>
        <dbReference type="ChEBI" id="CHEBI:15377"/>
        <dbReference type="ChEBI" id="CHEBI:16688"/>
        <dbReference type="ChEBI" id="CHEBI:43474"/>
        <dbReference type="ChEBI" id="CHEBI:147380"/>
    </reaction>
</comment>
<dbReference type="Proteomes" id="UP000594260">
    <property type="component" value="Unplaced"/>
</dbReference>
<dbReference type="SMART" id="SM00165">
    <property type="entry name" value="UBA"/>
    <property type="match status" value="1"/>
</dbReference>
<dbReference type="SUPFAM" id="SSF53254">
    <property type="entry name" value="Phosphoglycerate mutase-like"/>
    <property type="match status" value="1"/>
</dbReference>
<keyword evidence="5" id="KW-0539">Nucleus</keyword>
<keyword evidence="4" id="KW-0963">Cytoplasm</keyword>
<dbReference type="GO" id="GO:0005634">
    <property type="term" value="C:nucleus"/>
    <property type="evidence" value="ECO:0007669"/>
    <property type="project" value="UniProtKB-SubCell"/>
</dbReference>
<comment type="subcellular location">
    <subcellularLocation>
        <location evidence="2">Cytoplasm</location>
    </subcellularLocation>
    <subcellularLocation>
        <location evidence="1">Nucleus</location>
    </subcellularLocation>
</comment>
<dbReference type="Gene3D" id="3.40.50.1240">
    <property type="entry name" value="Phosphoglycerate mutase-like"/>
    <property type="match status" value="1"/>
</dbReference>
<evidence type="ECO:0000256" key="11">
    <source>
        <dbReference type="SAM" id="MobiDB-lite"/>
    </source>
</evidence>
<name>A0A7M7JLQ1_VARDE</name>
<dbReference type="InterPro" id="IPR029033">
    <property type="entry name" value="His_PPase_superfam"/>
</dbReference>
<comment type="catalytic activity">
    <reaction evidence="7">
        <text>2-deoxyecdysone 22-phosphate + H2O = 2-deoxyecdysone + phosphate</text>
        <dbReference type="Rhea" id="RHEA:63584"/>
        <dbReference type="ChEBI" id="CHEBI:15377"/>
        <dbReference type="ChEBI" id="CHEBI:19566"/>
        <dbReference type="ChEBI" id="CHEBI:43474"/>
        <dbReference type="ChEBI" id="CHEBI:147386"/>
    </reaction>
</comment>
<dbReference type="AlphaFoldDB" id="A0A7M7JLQ1"/>
<feature type="domain" description="SH3" evidence="12">
    <location>
        <begin position="236"/>
        <end position="301"/>
    </location>
</feature>
<dbReference type="InterPro" id="IPR009060">
    <property type="entry name" value="UBA-like_sf"/>
</dbReference>
<comment type="catalytic activity">
    <reaction evidence="6">
        <text>20-hydroxyecdysone 22-phosphate + H2O = 20-hydroxyecdysone + phosphate</text>
        <dbReference type="Rhea" id="RHEA:63580"/>
        <dbReference type="ChEBI" id="CHEBI:15377"/>
        <dbReference type="ChEBI" id="CHEBI:16587"/>
        <dbReference type="ChEBI" id="CHEBI:43474"/>
        <dbReference type="ChEBI" id="CHEBI:147382"/>
    </reaction>
</comment>
<dbReference type="InterPro" id="IPR001452">
    <property type="entry name" value="SH3_domain"/>
</dbReference>
<evidence type="ECO:0000256" key="7">
    <source>
        <dbReference type="ARBA" id="ARBA00051991"/>
    </source>
</evidence>
<evidence type="ECO:0000256" key="3">
    <source>
        <dbReference type="ARBA" id="ARBA00022443"/>
    </source>
</evidence>
<evidence type="ECO:0000256" key="5">
    <source>
        <dbReference type="ARBA" id="ARBA00023242"/>
    </source>
</evidence>
<dbReference type="InterPro" id="IPR036028">
    <property type="entry name" value="SH3-like_dom_sf"/>
</dbReference>
<evidence type="ECO:0000256" key="2">
    <source>
        <dbReference type="ARBA" id="ARBA00004496"/>
    </source>
</evidence>
<dbReference type="OrthoDB" id="414418at2759"/>
<dbReference type="EnsemblMetazoa" id="XM_022798363">
    <property type="protein sequence ID" value="XP_022654098"/>
    <property type="gene ID" value="LOC111247451"/>
</dbReference>
<evidence type="ECO:0000256" key="6">
    <source>
        <dbReference type="ARBA" id="ARBA00050567"/>
    </source>
</evidence>
<dbReference type="Gene3D" id="1.10.8.10">
    <property type="entry name" value="DNA helicase RuvA subunit, C-terminal domain"/>
    <property type="match status" value="1"/>
</dbReference>
<dbReference type="InterPro" id="IPR013078">
    <property type="entry name" value="His_Pase_superF_clade-1"/>
</dbReference>
<sequence>MAAVLLPPPRRTSGRMNRNPQTALQVLLQMGFPKHRAEKALAATGDRGVQLAADWLLSHVNDPTLDSCSPREYILYLCPTGPLLGQLQNFFLQSMLQHERNGAHNYLPHITLCSFFQLPDDGVAEIVRALEVICERLRGELPEKIRLEHYTSQTFLGLFVDQKHNEMLKKISVAFMRETADLQLSVEPYLKALHVTLAYQFDVAHYGSLEKLTQMIDTEAPACWELRLYSRDTRVKGNEVHKVLYSHVPHEADELELLIGDFVYVNGDKLNKSTDGWVEGTSWLTGCSGFLPKNYIERTAESDAWTLHKSFIICKSTFSDDMPRPPSSPLSSIVPVQSLQEQPATPAQTTQPAATNSIKPTPVERKNVPQLSSTNSGASSNSCDPPSPKEDTLYENVNFLSLKPNGERRLKRLYVVRHAERIDFTFGPWIKACFDQQGNYAPKDLNMPKTVLPRKPMDYLKDSPLTRIGLFQATLTGEAMYEAGVRFSQVFCSPSLRCVQTATNILKALKSATLINIEPGLFEWLAWYPDVQPVWFKPMELKEFGFPINPTYKPLVSVDELLSKKFESCEQYFNRSHIVTQTLLETSKQVDGDIMFLGHSATLDVCTRQLTGGRMRTPQELVHIVHKIPYVGVACVEEEPSRVPRWGLVAPSFETLTHASNVKYDWRCMLGDAHIAKR</sequence>
<dbReference type="RefSeq" id="XP_022654098.1">
    <property type="nucleotide sequence ID" value="XM_022798363.1"/>
</dbReference>